<comment type="similarity">
    <text evidence="2 9">Belongs to the glycosyl hydrolase 28 family.</text>
</comment>
<protein>
    <recommendedName>
        <fullName evidence="13">Polygalacturonase</fullName>
    </recommendedName>
</protein>
<dbReference type="InterPro" id="IPR012334">
    <property type="entry name" value="Pectin_lyas_fold"/>
</dbReference>
<dbReference type="GO" id="GO:0005975">
    <property type="term" value="P:carbohydrate metabolic process"/>
    <property type="evidence" value="ECO:0007669"/>
    <property type="project" value="InterPro"/>
</dbReference>
<dbReference type="SUPFAM" id="SSF51126">
    <property type="entry name" value="Pectin lyase-like"/>
    <property type="match status" value="1"/>
</dbReference>
<evidence type="ECO:0008006" key="13">
    <source>
        <dbReference type="Google" id="ProtNLM"/>
    </source>
</evidence>
<evidence type="ECO:0000313" key="11">
    <source>
        <dbReference type="EMBL" id="KAG5539071.1"/>
    </source>
</evidence>
<organism evidence="11 12">
    <name type="scientific">Rhododendron griersonianum</name>
    <dbReference type="NCBI Taxonomy" id="479676"/>
    <lineage>
        <taxon>Eukaryota</taxon>
        <taxon>Viridiplantae</taxon>
        <taxon>Streptophyta</taxon>
        <taxon>Embryophyta</taxon>
        <taxon>Tracheophyta</taxon>
        <taxon>Spermatophyta</taxon>
        <taxon>Magnoliopsida</taxon>
        <taxon>eudicotyledons</taxon>
        <taxon>Gunneridae</taxon>
        <taxon>Pentapetalae</taxon>
        <taxon>asterids</taxon>
        <taxon>Ericales</taxon>
        <taxon>Ericaceae</taxon>
        <taxon>Ericoideae</taxon>
        <taxon>Rhodoreae</taxon>
        <taxon>Rhododendron</taxon>
    </lineage>
</organism>
<evidence type="ECO:0000256" key="4">
    <source>
        <dbReference type="ARBA" id="ARBA00022525"/>
    </source>
</evidence>
<reference evidence="11" key="1">
    <citation type="submission" date="2020-08" db="EMBL/GenBank/DDBJ databases">
        <title>Plant Genome Project.</title>
        <authorList>
            <person name="Zhang R.-G."/>
        </authorList>
    </citation>
    <scope>NUCLEOTIDE SEQUENCE</scope>
    <source>
        <strain evidence="11">WSP0</strain>
        <tissue evidence="11">Leaf</tissue>
    </source>
</reference>
<keyword evidence="10" id="KW-0732">Signal</keyword>
<evidence type="ECO:0000313" key="12">
    <source>
        <dbReference type="Proteomes" id="UP000823749"/>
    </source>
</evidence>
<dbReference type="InterPro" id="IPR006626">
    <property type="entry name" value="PbH1"/>
</dbReference>
<dbReference type="AlphaFoldDB" id="A0AAV6JD08"/>
<evidence type="ECO:0000256" key="10">
    <source>
        <dbReference type="SAM" id="SignalP"/>
    </source>
</evidence>
<evidence type="ECO:0000256" key="9">
    <source>
        <dbReference type="RuleBase" id="RU361169"/>
    </source>
</evidence>
<accession>A0AAV6JD08</accession>
<dbReference type="SMART" id="SM00710">
    <property type="entry name" value="PbH1"/>
    <property type="match status" value="5"/>
</dbReference>
<name>A0AAV6JD08_9ERIC</name>
<keyword evidence="6 9" id="KW-0326">Glycosidase</keyword>
<keyword evidence="7" id="KW-0961">Cell wall biogenesis/degradation</keyword>
<dbReference type="InterPro" id="IPR000743">
    <property type="entry name" value="Glyco_hydro_28"/>
</dbReference>
<evidence type="ECO:0000256" key="2">
    <source>
        <dbReference type="ARBA" id="ARBA00008834"/>
    </source>
</evidence>
<dbReference type="EMBL" id="JACTNZ010000007">
    <property type="protein sequence ID" value="KAG5539071.1"/>
    <property type="molecule type" value="Genomic_DNA"/>
</dbReference>
<keyword evidence="5 9" id="KW-0378">Hydrolase</keyword>
<dbReference type="GO" id="GO:0071555">
    <property type="term" value="P:cell wall organization"/>
    <property type="evidence" value="ECO:0007669"/>
    <property type="project" value="UniProtKB-KW"/>
</dbReference>
<gene>
    <name evidence="11" type="ORF">RHGRI_019575</name>
</gene>
<evidence type="ECO:0000256" key="5">
    <source>
        <dbReference type="ARBA" id="ARBA00022801"/>
    </source>
</evidence>
<evidence type="ECO:0000256" key="1">
    <source>
        <dbReference type="ARBA" id="ARBA00004191"/>
    </source>
</evidence>
<dbReference type="Pfam" id="PF00295">
    <property type="entry name" value="Glyco_hydro_28"/>
    <property type="match status" value="2"/>
</dbReference>
<evidence type="ECO:0000256" key="8">
    <source>
        <dbReference type="PROSITE-ProRule" id="PRU10052"/>
    </source>
</evidence>
<keyword evidence="12" id="KW-1185">Reference proteome</keyword>
<dbReference type="GO" id="GO:0004650">
    <property type="term" value="F:polygalacturonase activity"/>
    <property type="evidence" value="ECO:0007669"/>
    <property type="project" value="InterPro"/>
</dbReference>
<feature type="active site" evidence="8">
    <location>
        <position position="332"/>
    </location>
</feature>
<keyword evidence="3" id="KW-0134">Cell wall</keyword>
<comment type="caution">
    <text evidence="11">The sequence shown here is derived from an EMBL/GenBank/DDBJ whole genome shotgun (WGS) entry which is preliminary data.</text>
</comment>
<comment type="subcellular location">
    <subcellularLocation>
        <location evidence="1">Secreted</location>
        <location evidence="1">Cell wall</location>
    </subcellularLocation>
</comment>
<dbReference type="Gene3D" id="2.160.20.10">
    <property type="entry name" value="Single-stranded right-handed beta-helix, Pectin lyase-like"/>
    <property type="match status" value="1"/>
</dbReference>
<evidence type="ECO:0000256" key="6">
    <source>
        <dbReference type="ARBA" id="ARBA00023295"/>
    </source>
</evidence>
<feature type="signal peptide" evidence="10">
    <location>
        <begin position="1"/>
        <end position="21"/>
    </location>
</feature>
<proteinExistence type="inferred from homology"/>
<dbReference type="PROSITE" id="PS00502">
    <property type="entry name" value="POLYGALACTURONASE"/>
    <property type="match status" value="1"/>
</dbReference>
<evidence type="ECO:0000256" key="3">
    <source>
        <dbReference type="ARBA" id="ARBA00022512"/>
    </source>
</evidence>
<feature type="chain" id="PRO_5043719847" description="Polygalacturonase" evidence="10">
    <location>
        <begin position="22"/>
        <end position="484"/>
    </location>
</feature>
<sequence>MILYSHFVVPVLCILLVSTSAFSFSFTTLLPDQLRRSTTINHGHHAVEPAHETFGLPRFGLSSRLAAGRRSSSSPKTVNVDDFGAKADGTDDSKAFKAAWEEACASTNAVLVVPENRIYHLKPLTFSGPCSSGLTVQIDGTIKASNKPSDYSADPRHWLQFVNLENFNVRGAGTINGNGKIWWLKSCKINKSLVPLQRRANGMLMDKLSISTWIICRNYSAGNPKIYLSKLFPIYVLQAITFLNCKNLGVSGIRSRNAQQMHIVFQKCVNVKAWNLRVIAPGNSPNTDGIHVTGTQNISILSSVIRTGDDCISIVSGSRNVIVRDIICGPGHGISIGSLGKGKSEAMVSDVFVNRARLTGTTNGVRIKTWQGGSGYAKNIFFENIVMNNVSNPIIIDQNYCDQKTPCQKQGSAVQVQNVLYRNIQGTSASEKAIKLDCSNSLPCKQIVLQSINLASVSAEDKEAASCANIKGLTTFGRVSPQCS</sequence>
<keyword evidence="4" id="KW-0964">Secreted</keyword>
<evidence type="ECO:0000256" key="7">
    <source>
        <dbReference type="ARBA" id="ARBA00023316"/>
    </source>
</evidence>
<dbReference type="PANTHER" id="PTHR31375">
    <property type="match status" value="1"/>
</dbReference>
<dbReference type="Proteomes" id="UP000823749">
    <property type="component" value="Chromosome 7"/>
</dbReference>
<dbReference type="InterPro" id="IPR011050">
    <property type="entry name" value="Pectin_lyase_fold/virulence"/>
</dbReference>